<feature type="region of interest" description="Disordered" evidence="1">
    <location>
        <begin position="911"/>
        <end position="952"/>
    </location>
</feature>
<evidence type="ECO:0000313" key="2">
    <source>
        <dbReference type="EMBL" id="KAK6211750.1"/>
    </source>
</evidence>
<accession>A0AAV9T2D1</accession>
<feature type="compositionally biased region" description="Acidic residues" evidence="1">
    <location>
        <begin position="920"/>
        <end position="952"/>
    </location>
</feature>
<feature type="region of interest" description="Disordered" evidence="1">
    <location>
        <begin position="292"/>
        <end position="390"/>
    </location>
</feature>
<feature type="compositionally biased region" description="Low complexity" evidence="1">
    <location>
        <begin position="324"/>
        <end position="350"/>
    </location>
</feature>
<organism evidence="2 3">
    <name type="scientific">Colletotrichum tabaci</name>
    <dbReference type="NCBI Taxonomy" id="1209068"/>
    <lineage>
        <taxon>Eukaryota</taxon>
        <taxon>Fungi</taxon>
        <taxon>Dikarya</taxon>
        <taxon>Ascomycota</taxon>
        <taxon>Pezizomycotina</taxon>
        <taxon>Sordariomycetes</taxon>
        <taxon>Hypocreomycetidae</taxon>
        <taxon>Glomerellales</taxon>
        <taxon>Glomerellaceae</taxon>
        <taxon>Colletotrichum</taxon>
        <taxon>Colletotrichum destructivum species complex</taxon>
    </lineage>
</organism>
<sequence>MASSANIGGVFSGQPAELPLPTLNCGTFDGSVAASRWLTRLKWDFEKAGHNPQTLPASQVLKTLNMQCEGDAATYLDSVPHLTTIMDKAMDGVATLADLAIVEASLKERFPSRIIDQDAAGGDINSLSQEKDEALLAYYNRALSTLHRVGCKDAGVGVTLSMPEKTVLTGLVRQFVKGLADSNLRRQALGMSAMTASSLKSAFTIIRDARQIIDEREAEDRREADLTRARLLEEMVVLQNPGQAVEQLLARQFAQSHAISQPIHSNYGGYFNQPPNPFGPIVAPLGAYAPGTSANPPPPLNANQLMPPGGYPQPRQAQSAAPRYGYGNQNQGQPYQSFQGNQPGQPGQPQYRDRGAFRSGRDVGIDFSRKDRNLPDLPDRKTSKNPYVNGSVLMRDGDILCIRCGEPNHRRPECHNTPLQPWEQAYIKAMIFPSNRSFANGIRPPVGVVDVHSAQLHFAQEWGYPGNLPPPGFVEEMPQQPQAPQPTTTTDELKNPWDPTDHTVGSRHCEFTPAEDASDVVPALTESEEAQLVAESKSAGIVQLSEQVAEVMKILVDDSLKPDERVLKINSLVAQAEAAGSSARKKWMDTILQRPSSQVQRIEKSKPKARVARIPGANALEKPRGDIPMADILTPDPVASSPKKKAVRRNGLTTIVAREGEPAIDIRKMAKDIKFNMSLVDLMQLSPEFSKSLRAISQRIVAKRPKKVKFTAPIVADTHLGGIPNPITITKDPKANIKLFSRNYEATRPFRIECTLSTPSMQYQLPRRAAQADQGSEMNIISPRLVDECGLRRHPLSGIGFEGLNMGAASGSTYAMTHFVAVEVTTYGIKREIWACIRPGDSDQSVLLLLGMPWLYDVRALIDPWGAKLVIGDTSIGEQLVEIEGPLMQLSDTQRLILNPASDDTDLVGRDRLRNMVEMDPGDSDDNEDDDNEDASDADEEMDDSSDDDSEN</sequence>
<evidence type="ECO:0008006" key="4">
    <source>
        <dbReference type="Google" id="ProtNLM"/>
    </source>
</evidence>
<reference evidence="2 3" key="1">
    <citation type="submission" date="2023-04" db="EMBL/GenBank/DDBJ databases">
        <title>Colletotrichum tabacum stain YC1 causing leaf anthracnose on Nicotiana tabacum(L.) cv.</title>
        <authorList>
            <person name="Ji Z."/>
            <person name="Wang M."/>
            <person name="Zhang J."/>
            <person name="Wang N."/>
            <person name="Zhou Z."/>
        </authorList>
    </citation>
    <scope>NUCLEOTIDE SEQUENCE [LARGE SCALE GENOMIC DNA]</scope>
    <source>
        <strain evidence="2 3">YC1</strain>
    </source>
</reference>
<keyword evidence="3" id="KW-1185">Reference proteome</keyword>
<feature type="region of interest" description="Disordered" evidence="1">
    <location>
        <begin position="477"/>
        <end position="496"/>
    </location>
</feature>
<protein>
    <recommendedName>
        <fullName evidence="4">CCHC-type domain-containing protein</fullName>
    </recommendedName>
</protein>
<evidence type="ECO:0000313" key="3">
    <source>
        <dbReference type="Proteomes" id="UP001327957"/>
    </source>
</evidence>
<comment type="caution">
    <text evidence="2">The sequence shown here is derived from an EMBL/GenBank/DDBJ whole genome shotgun (WGS) entry which is preliminary data.</text>
</comment>
<dbReference type="Proteomes" id="UP001327957">
    <property type="component" value="Unassembled WGS sequence"/>
</dbReference>
<dbReference type="EMBL" id="JASAOK010000046">
    <property type="protein sequence ID" value="KAK6211750.1"/>
    <property type="molecule type" value="Genomic_DNA"/>
</dbReference>
<name>A0AAV9T2D1_9PEZI</name>
<feature type="compositionally biased region" description="Basic and acidic residues" evidence="1">
    <location>
        <begin position="351"/>
        <end position="382"/>
    </location>
</feature>
<dbReference type="AlphaFoldDB" id="A0AAV9T2D1"/>
<evidence type="ECO:0000256" key="1">
    <source>
        <dbReference type="SAM" id="MobiDB-lite"/>
    </source>
</evidence>
<proteinExistence type="predicted"/>
<dbReference type="Gene3D" id="2.40.70.10">
    <property type="entry name" value="Acid Proteases"/>
    <property type="match status" value="1"/>
</dbReference>
<feature type="compositionally biased region" description="Low complexity" evidence="1">
    <location>
        <begin position="478"/>
        <end position="490"/>
    </location>
</feature>
<gene>
    <name evidence="2" type="ORF">QIS74_11014</name>
</gene>
<dbReference type="InterPro" id="IPR021109">
    <property type="entry name" value="Peptidase_aspartic_dom_sf"/>
</dbReference>